<protein>
    <submittedName>
        <fullName evidence="1">Uncharacterized protein</fullName>
    </submittedName>
</protein>
<organism evidence="1 2">
    <name type="scientific">Scleroderma citrinum Foug A</name>
    <dbReference type="NCBI Taxonomy" id="1036808"/>
    <lineage>
        <taxon>Eukaryota</taxon>
        <taxon>Fungi</taxon>
        <taxon>Dikarya</taxon>
        <taxon>Basidiomycota</taxon>
        <taxon>Agaricomycotina</taxon>
        <taxon>Agaricomycetes</taxon>
        <taxon>Agaricomycetidae</taxon>
        <taxon>Boletales</taxon>
        <taxon>Sclerodermatineae</taxon>
        <taxon>Sclerodermataceae</taxon>
        <taxon>Scleroderma</taxon>
    </lineage>
</organism>
<dbReference type="InParanoid" id="A0A0C3DSG4"/>
<keyword evidence="2" id="KW-1185">Reference proteome</keyword>
<feature type="non-terminal residue" evidence="1">
    <location>
        <position position="1"/>
    </location>
</feature>
<dbReference type="Proteomes" id="UP000053989">
    <property type="component" value="Unassembled WGS sequence"/>
</dbReference>
<name>A0A0C3DSG4_9AGAM</name>
<dbReference type="HOGENOM" id="CLU_097628_1_1_1"/>
<reference evidence="1 2" key="1">
    <citation type="submission" date="2014-04" db="EMBL/GenBank/DDBJ databases">
        <authorList>
            <consortium name="DOE Joint Genome Institute"/>
            <person name="Kuo A."/>
            <person name="Kohler A."/>
            <person name="Nagy L.G."/>
            <person name="Floudas D."/>
            <person name="Copeland A."/>
            <person name="Barry K.W."/>
            <person name="Cichocki N."/>
            <person name="Veneault-Fourrey C."/>
            <person name="LaButti K."/>
            <person name="Lindquist E.A."/>
            <person name="Lipzen A."/>
            <person name="Lundell T."/>
            <person name="Morin E."/>
            <person name="Murat C."/>
            <person name="Sun H."/>
            <person name="Tunlid A."/>
            <person name="Henrissat B."/>
            <person name="Grigoriev I.V."/>
            <person name="Hibbett D.S."/>
            <person name="Martin F."/>
            <person name="Nordberg H.P."/>
            <person name="Cantor M.N."/>
            <person name="Hua S.X."/>
        </authorList>
    </citation>
    <scope>NUCLEOTIDE SEQUENCE [LARGE SCALE GENOMIC DNA]</scope>
    <source>
        <strain evidence="1 2">Foug A</strain>
    </source>
</reference>
<reference evidence="2" key="2">
    <citation type="submission" date="2015-01" db="EMBL/GenBank/DDBJ databases">
        <title>Evolutionary Origins and Diversification of the Mycorrhizal Mutualists.</title>
        <authorList>
            <consortium name="DOE Joint Genome Institute"/>
            <consortium name="Mycorrhizal Genomics Consortium"/>
            <person name="Kohler A."/>
            <person name="Kuo A."/>
            <person name="Nagy L.G."/>
            <person name="Floudas D."/>
            <person name="Copeland A."/>
            <person name="Barry K.W."/>
            <person name="Cichocki N."/>
            <person name="Veneault-Fourrey C."/>
            <person name="LaButti K."/>
            <person name="Lindquist E.A."/>
            <person name="Lipzen A."/>
            <person name="Lundell T."/>
            <person name="Morin E."/>
            <person name="Murat C."/>
            <person name="Riley R."/>
            <person name="Ohm R."/>
            <person name="Sun H."/>
            <person name="Tunlid A."/>
            <person name="Henrissat B."/>
            <person name="Grigoriev I.V."/>
            <person name="Hibbett D.S."/>
            <person name="Martin F."/>
        </authorList>
    </citation>
    <scope>NUCLEOTIDE SEQUENCE [LARGE SCALE GENOMIC DNA]</scope>
    <source>
        <strain evidence="2">Foug A</strain>
    </source>
</reference>
<gene>
    <name evidence="1" type="ORF">SCLCIDRAFT_83705</name>
</gene>
<dbReference type="OrthoDB" id="3262237at2759"/>
<dbReference type="EMBL" id="KN822079">
    <property type="protein sequence ID" value="KIM58951.1"/>
    <property type="molecule type" value="Genomic_DNA"/>
</dbReference>
<dbReference type="AlphaFoldDB" id="A0A0C3DSG4"/>
<accession>A0A0C3DSG4</accession>
<evidence type="ECO:0000313" key="2">
    <source>
        <dbReference type="Proteomes" id="UP000053989"/>
    </source>
</evidence>
<proteinExistence type="predicted"/>
<sequence length="116" mass="13057">PFIHPIELRNNMGETIHIQALFDDGAMTGAMCTTVFRTIQHCLKGWRPLSQKLRMADRTVTPAEAEWAGDIQIAGIKIHGSFLVFNRSGSWAFLFGKPLLTAFKAVHDYRDDTIII</sequence>
<feature type="non-terminal residue" evidence="1">
    <location>
        <position position="116"/>
    </location>
</feature>
<evidence type="ECO:0000313" key="1">
    <source>
        <dbReference type="EMBL" id="KIM58951.1"/>
    </source>
</evidence>